<dbReference type="EMBL" id="AUZX01002659">
    <property type="protein sequence ID" value="EQD75885.1"/>
    <property type="molecule type" value="Genomic_DNA"/>
</dbReference>
<evidence type="ECO:0000259" key="6">
    <source>
        <dbReference type="Pfam" id="PF13377"/>
    </source>
</evidence>
<keyword evidence="2" id="KW-0805">Transcription regulation</keyword>
<evidence type="ECO:0000256" key="4">
    <source>
        <dbReference type="ARBA" id="ARBA00023163"/>
    </source>
</evidence>
<feature type="non-terminal residue" evidence="7">
    <location>
        <position position="1"/>
    </location>
</feature>
<comment type="caution">
    <text evidence="7">The sequence shown here is derived from an EMBL/GenBank/DDBJ whole genome shotgun (WGS) entry which is preliminary data.</text>
</comment>
<dbReference type="AlphaFoldDB" id="T1D0D7"/>
<keyword evidence="4" id="KW-0804">Transcription</keyword>
<evidence type="ECO:0000256" key="2">
    <source>
        <dbReference type="ARBA" id="ARBA00023015"/>
    </source>
</evidence>
<keyword evidence="3" id="KW-0238">DNA-binding</keyword>
<organism evidence="7">
    <name type="scientific">mine drainage metagenome</name>
    <dbReference type="NCBI Taxonomy" id="410659"/>
    <lineage>
        <taxon>unclassified sequences</taxon>
        <taxon>metagenomes</taxon>
        <taxon>ecological metagenomes</taxon>
    </lineage>
</organism>
<evidence type="ECO:0000313" key="7">
    <source>
        <dbReference type="EMBL" id="EQD75885.1"/>
    </source>
</evidence>
<evidence type="ECO:0000256" key="1">
    <source>
        <dbReference type="ARBA" id="ARBA00022491"/>
    </source>
</evidence>
<feature type="domain" description="Transcriptional regulator LacI/GalR-like sensor" evidence="6">
    <location>
        <begin position="1"/>
        <end position="90"/>
    </location>
</feature>
<dbReference type="GO" id="GO:0003700">
    <property type="term" value="F:DNA-binding transcription factor activity"/>
    <property type="evidence" value="ECO:0007669"/>
    <property type="project" value="TreeGrafter"/>
</dbReference>
<dbReference type="GO" id="GO:0000976">
    <property type="term" value="F:transcription cis-regulatory region binding"/>
    <property type="evidence" value="ECO:0007669"/>
    <property type="project" value="TreeGrafter"/>
</dbReference>
<keyword evidence="1" id="KW-0678">Repressor</keyword>
<sequence length="129" mass="13591">FAANDSMAIGCLFALTEAGLRVPDDIALAGFDDIPTARFTQPPLTTVRVRIADLGGRALDQLIATIANGGSAQQHSVQMLAPELVLRASCGMHSHAAAAPTHNPDTVSKKRAQAGPDARRQPHLAPKHR</sequence>
<dbReference type="PANTHER" id="PTHR30146:SF151">
    <property type="entry name" value="HTH-TYPE TRANSCRIPTIONAL REPRESSOR CYTR"/>
    <property type="match status" value="1"/>
</dbReference>
<dbReference type="InterPro" id="IPR028082">
    <property type="entry name" value="Peripla_BP_I"/>
</dbReference>
<evidence type="ECO:0000256" key="3">
    <source>
        <dbReference type="ARBA" id="ARBA00023125"/>
    </source>
</evidence>
<dbReference type="Gene3D" id="3.40.50.2300">
    <property type="match status" value="1"/>
</dbReference>
<evidence type="ECO:0000256" key="5">
    <source>
        <dbReference type="SAM" id="MobiDB-lite"/>
    </source>
</evidence>
<dbReference type="Pfam" id="PF13377">
    <property type="entry name" value="Peripla_BP_3"/>
    <property type="match status" value="1"/>
</dbReference>
<gene>
    <name evidence="7" type="ORF">B1A_03633</name>
</gene>
<feature type="region of interest" description="Disordered" evidence="5">
    <location>
        <begin position="95"/>
        <end position="129"/>
    </location>
</feature>
<accession>T1D0D7</accession>
<reference evidence="7" key="2">
    <citation type="journal article" date="2014" name="ISME J.">
        <title>Microbial stratification in low pH oxic and suboxic macroscopic growths along an acid mine drainage.</title>
        <authorList>
            <person name="Mendez-Garcia C."/>
            <person name="Mesa V."/>
            <person name="Sprenger R.R."/>
            <person name="Richter M."/>
            <person name="Diez M.S."/>
            <person name="Solano J."/>
            <person name="Bargiela R."/>
            <person name="Golyshina O.V."/>
            <person name="Manteca A."/>
            <person name="Ramos J.L."/>
            <person name="Gallego J.R."/>
            <person name="Llorente I."/>
            <person name="Martins Dos Santos V.A."/>
            <person name="Jensen O.N."/>
            <person name="Pelaez A.I."/>
            <person name="Sanchez J."/>
            <person name="Ferrer M."/>
        </authorList>
    </citation>
    <scope>NUCLEOTIDE SEQUENCE</scope>
</reference>
<dbReference type="InterPro" id="IPR046335">
    <property type="entry name" value="LacI/GalR-like_sensor"/>
</dbReference>
<proteinExistence type="predicted"/>
<protein>
    <submittedName>
        <fullName evidence="7">LacI family transcriptional regulator</fullName>
    </submittedName>
</protein>
<dbReference type="SUPFAM" id="SSF53822">
    <property type="entry name" value="Periplasmic binding protein-like I"/>
    <property type="match status" value="1"/>
</dbReference>
<reference evidence="7" key="1">
    <citation type="submission" date="2013-08" db="EMBL/GenBank/DDBJ databases">
        <authorList>
            <person name="Mendez C."/>
            <person name="Richter M."/>
            <person name="Ferrer M."/>
            <person name="Sanchez J."/>
        </authorList>
    </citation>
    <scope>NUCLEOTIDE SEQUENCE</scope>
</reference>
<dbReference type="PANTHER" id="PTHR30146">
    <property type="entry name" value="LACI-RELATED TRANSCRIPTIONAL REPRESSOR"/>
    <property type="match status" value="1"/>
</dbReference>
<name>T1D0D7_9ZZZZ</name>